<dbReference type="Proteomes" id="UP000593626">
    <property type="component" value="Chromosome"/>
</dbReference>
<organism evidence="1 2">
    <name type="scientific">Mangrovibacillus cuniculi</name>
    <dbReference type="NCBI Taxonomy" id="2593652"/>
    <lineage>
        <taxon>Bacteria</taxon>
        <taxon>Bacillati</taxon>
        <taxon>Bacillota</taxon>
        <taxon>Bacilli</taxon>
        <taxon>Bacillales</taxon>
        <taxon>Bacillaceae</taxon>
        <taxon>Mangrovibacillus</taxon>
    </lineage>
</organism>
<proteinExistence type="predicted"/>
<dbReference type="AlphaFoldDB" id="A0A7S8CA34"/>
<evidence type="ECO:0000313" key="2">
    <source>
        <dbReference type="Proteomes" id="UP000593626"/>
    </source>
</evidence>
<sequence>MSNLEKRLERIEFHQKLIVEYIDNPKAGLYKFVVQHGVSKEEYMEFTTLCQSLMQKFETEKKAESVYYTPLFLEFVNGLPKTFNLKVIDACIKHGLYKEMMIAFKKHLN</sequence>
<keyword evidence="2" id="KW-1185">Reference proteome</keyword>
<reference evidence="1 2" key="1">
    <citation type="submission" date="2019-07" db="EMBL/GenBank/DDBJ databases">
        <title>Genome sequence of 2 isolates from Red Sea Mangroves.</title>
        <authorList>
            <person name="Sefrji F."/>
            <person name="Michoud G."/>
            <person name="Merlino G."/>
            <person name="Daffonchio D."/>
        </authorList>
    </citation>
    <scope>NUCLEOTIDE SEQUENCE [LARGE SCALE GENOMIC DNA]</scope>
    <source>
        <strain evidence="1 2">R1DC41</strain>
    </source>
</reference>
<dbReference type="RefSeq" id="WP_239673510.1">
    <property type="nucleotide sequence ID" value="NZ_CP049742.1"/>
</dbReference>
<dbReference type="InterPro" id="IPR035945">
    <property type="entry name" value="YhaI-like_sf"/>
</dbReference>
<dbReference type="Gene3D" id="1.10.3750.10">
    <property type="entry name" value="YhaI-like"/>
    <property type="match status" value="1"/>
</dbReference>
<accession>A0A7S8CA34</accession>
<dbReference type="KEGG" id="mcui:G8O30_02965"/>
<dbReference type="InterPro" id="IPR015058">
    <property type="entry name" value="DUF1878"/>
</dbReference>
<protein>
    <submittedName>
        <fullName evidence="1">DUF1878 family protein</fullName>
    </submittedName>
</protein>
<dbReference type="SUPFAM" id="SSF109915">
    <property type="entry name" value="Hypothetical protein YhaI"/>
    <property type="match status" value="1"/>
</dbReference>
<dbReference type="EMBL" id="CP049742">
    <property type="protein sequence ID" value="QPC45988.1"/>
    <property type="molecule type" value="Genomic_DNA"/>
</dbReference>
<dbReference type="Pfam" id="PF08963">
    <property type="entry name" value="DUF1878"/>
    <property type="match status" value="1"/>
</dbReference>
<name>A0A7S8CA34_9BACI</name>
<gene>
    <name evidence="1" type="ORF">G8O30_02965</name>
</gene>
<evidence type="ECO:0000313" key="1">
    <source>
        <dbReference type="EMBL" id="QPC45988.1"/>
    </source>
</evidence>